<accession>A0A2N0P1M7</accession>
<gene>
    <name evidence="2" type="ORF">RhiirA5_427806</name>
</gene>
<evidence type="ECO:0000256" key="1">
    <source>
        <dbReference type="SAM" id="MobiDB-lite"/>
    </source>
</evidence>
<comment type="caution">
    <text evidence="2">The sequence shown here is derived from an EMBL/GenBank/DDBJ whole genome shotgun (WGS) entry which is preliminary data.</text>
</comment>
<dbReference type="VEuPathDB" id="FungiDB:RhiirA1_483129"/>
<dbReference type="EMBL" id="LLXJ01001802">
    <property type="protein sequence ID" value="PKC00706.1"/>
    <property type="molecule type" value="Genomic_DNA"/>
</dbReference>
<dbReference type="AlphaFoldDB" id="A0A2N0P1M7"/>
<feature type="compositionally biased region" description="Polar residues" evidence="1">
    <location>
        <begin position="31"/>
        <end position="45"/>
    </location>
</feature>
<reference evidence="2 3" key="1">
    <citation type="submission" date="2016-04" db="EMBL/GenBank/DDBJ databases">
        <title>Genome analyses suggest a sexual origin of heterokaryosis in a supposedly ancient asexual fungus.</title>
        <authorList>
            <person name="Ropars J."/>
            <person name="Sedzielewska K."/>
            <person name="Noel J."/>
            <person name="Charron P."/>
            <person name="Farinelli L."/>
            <person name="Marton T."/>
            <person name="Kruger M."/>
            <person name="Pelin A."/>
            <person name="Brachmann A."/>
            <person name="Corradi N."/>
        </authorList>
    </citation>
    <scope>NUCLEOTIDE SEQUENCE [LARGE SCALE GENOMIC DNA]</scope>
    <source>
        <strain evidence="2 3">A5</strain>
    </source>
</reference>
<feature type="region of interest" description="Disordered" evidence="1">
    <location>
        <begin position="155"/>
        <end position="184"/>
    </location>
</feature>
<name>A0A2N0P1M7_9GLOM</name>
<reference evidence="2 3" key="2">
    <citation type="submission" date="2017-09" db="EMBL/GenBank/DDBJ databases">
        <title>Extensive intraspecific genome diversity in a model arbuscular mycorrhizal fungus.</title>
        <authorList>
            <person name="Chen E.C."/>
            <person name="Morin E."/>
            <person name="Beaudet D."/>
            <person name="Noel J."/>
            <person name="Ndikumana S."/>
            <person name="Charron P."/>
            <person name="St-Onge C."/>
            <person name="Giorgi J."/>
            <person name="Grigoriev I.V."/>
            <person name="Roux C."/>
            <person name="Martin F.M."/>
            <person name="Corradi N."/>
        </authorList>
    </citation>
    <scope>NUCLEOTIDE SEQUENCE [LARGE SCALE GENOMIC DNA]</scope>
    <source>
        <strain evidence="2 3">A5</strain>
    </source>
</reference>
<sequence length="367" mass="41934">MPRSDKKDTTCACCGYKFTRPAKLRQHYQSKKNQCSPPPEISSQKEGQKKANIPRPRSPSPTPAPIVHTRGRDRRMEKPKAIPPTPEPELAPPSGQNQGDKYIDRHARKTGEHLRTWGSRLRLRWFVITGEECDLPKTLKECQRLHHDLLQADDEARENDQEDPEAGPGPSTQTHREGLAPIPQNEDQDIHFKECFVEENPAYAFNIPVFGHEYAEAPYIPQLISASRPKIKEVLQTELHRKDQIKSAILANTKCTINPDNQGLIDSETNNLSEKCLQGALGCYFAHQDGHTDHLERIFRAKNLKPYLDIVKLDGIPMPMPICSRIFDKIEEMNPDITISVWEWKEETATPKPVIASKNFKRRQHKI</sequence>
<evidence type="ECO:0000313" key="3">
    <source>
        <dbReference type="Proteomes" id="UP000232722"/>
    </source>
</evidence>
<dbReference type="Proteomes" id="UP000232722">
    <property type="component" value="Unassembled WGS sequence"/>
</dbReference>
<organism evidence="2 3">
    <name type="scientific">Rhizophagus irregularis</name>
    <dbReference type="NCBI Taxonomy" id="588596"/>
    <lineage>
        <taxon>Eukaryota</taxon>
        <taxon>Fungi</taxon>
        <taxon>Fungi incertae sedis</taxon>
        <taxon>Mucoromycota</taxon>
        <taxon>Glomeromycotina</taxon>
        <taxon>Glomeromycetes</taxon>
        <taxon>Glomerales</taxon>
        <taxon>Glomeraceae</taxon>
        <taxon>Rhizophagus</taxon>
    </lineage>
</organism>
<proteinExistence type="predicted"/>
<evidence type="ECO:0000313" key="2">
    <source>
        <dbReference type="EMBL" id="PKC00706.1"/>
    </source>
</evidence>
<feature type="compositionally biased region" description="Pro residues" evidence="1">
    <location>
        <begin position="81"/>
        <end position="91"/>
    </location>
</feature>
<dbReference type="VEuPathDB" id="FungiDB:FUN_008222"/>
<dbReference type="VEuPathDB" id="FungiDB:RhiirA1_487011"/>
<protein>
    <submittedName>
        <fullName evidence="2">Uncharacterized protein</fullName>
    </submittedName>
</protein>
<feature type="region of interest" description="Disordered" evidence="1">
    <location>
        <begin position="22"/>
        <end position="101"/>
    </location>
</feature>
<feature type="compositionally biased region" description="Acidic residues" evidence="1">
    <location>
        <begin position="155"/>
        <end position="165"/>
    </location>
</feature>